<protein>
    <submittedName>
        <fullName evidence="1">Uncharacterized protein</fullName>
    </submittedName>
</protein>
<evidence type="ECO:0000313" key="2">
    <source>
        <dbReference type="Proteomes" id="UP000260793"/>
    </source>
</evidence>
<comment type="caution">
    <text evidence="1">The sequence shown here is derived from an EMBL/GenBank/DDBJ whole genome shotgun (WGS) entry which is preliminary data.</text>
</comment>
<proteinExistence type="predicted"/>
<dbReference type="RefSeq" id="WP_117687716.1">
    <property type="nucleotide sequence ID" value="NZ_QSQN01000005.1"/>
</dbReference>
<reference evidence="1 2" key="1">
    <citation type="submission" date="2018-08" db="EMBL/GenBank/DDBJ databases">
        <title>A genome reference for cultivated species of the human gut microbiota.</title>
        <authorList>
            <person name="Zou Y."/>
            <person name="Xue W."/>
            <person name="Luo G."/>
        </authorList>
    </citation>
    <scope>NUCLEOTIDE SEQUENCE [LARGE SCALE GENOMIC DNA]</scope>
    <source>
        <strain evidence="1 2">TF11-7</strain>
    </source>
</reference>
<sequence length="163" mass="17865">MKKMDLQIFADPALPKNPITPEINYETEAFINTTPSAESPTWETMANLMTNMSQSLNEVIQQLSYYADKGWGSSEVTGAQLTLTLTGSVKPGDKACDYILGDEVMYGLGEKRKTHMKLQKGNKVILWPITLANITPAYGDANNINSLTVTIHGNGRPEIGTVE</sequence>
<evidence type="ECO:0000313" key="1">
    <source>
        <dbReference type="EMBL" id="RGK41953.1"/>
    </source>
</evidence>
<dbReference type="NCBIfam" id="NF047353">
    <property type="entry name" value="tube_lmo2291"/>
    <property type="match status" value="1"/>
</dbReference>
<dbReference type="EMBL" id="QSQN01000005">
    <property type="protein sequence ID" value="RGK41953.1"/>
    <property type="molecule type" value="Genomic_DNA"/>
</dbReference>
<name>A0A3E4LWW3_9FIRM</name>
<dbReference type="AlphaFoldDB" id="A0A3E4LWW3"/>
<organism evidence="1 2">
    <name type="scientific">[Ruminococcus] lactaris</name>
    <dbReference type="NCBI Taxonomy" id="46228"/>
    <lineage>
        <taxon>Bacteria</taxon>
        <taxon>Bacillati</taxon>
        <taxon>Bacillota</taxon>
        <taxon>Clostridia</taxon>
        <taxon>Lachnospirales</taxon>
        <taxon>Lachnospiraceae</taxon>
        <taxon>Mediterraneibacter</taxon>
    </lineage>
</organism>
<accession>A0A3E4LWW3</accession>
<dbReference type="Proteomes" id="UP000260793">
    <property type="component" value="Unassembled WGS sequence"/>
</dbReference>
<gene>
    <name evidence="1" type="ORF">DXD17_02680</name>
</gene>